<sequence length="240" mass="27226">MSKIFRNFYAIILLSFYVTEVLPIPTPKGIKIPTLHEEDCVIGSQLIFSNFDVYYSELENVIIFFAKGVTSKNLKTEHLQFHSRIYDDYKINDTFQQTCTNDGIVFNPSCQIEDVPIVTIRTIILEVRDLVVKSKNVHVELSVTKLDENERIGCVTASLGRFDNDKPPNSDIDVDVPEPDKKQKSKPPNESTPSHSKSYKLTWGLSIFGGISASAFLIMVAITFRKKIKAWMGCNNELKQ</sequence>
<evidence type="ECO:0000256" key="2">
    <source>
        <dbReference type="SAM" id="Phobius"/>
    </source>
</evidence>
<feature type="transmembrane region" description="Helical" evidence="2">
    <location>
        <begin position="201"/>
        <end position="222"/>
    </location>
</feature>
<keyword evidence="3" id="KW-0732">Signal</keyword>
<keyword evidence="2" id="KW-0812">Transmembrane</keyword>
<name>A0A9N9B6R9_FUNMO</name>
<keyword evidence="2" id="KW-1133">Transmembrane helix</keyword>
<feature type="region of interest" description="Disordered" evidence="1">
    <location>
        <begin position="162"/>
        <end position="197"/>
    </location>
</feature>
<dbReference type="AlphaFoldDB" id="A0A9N9B6R9"/>
<evidence type="ECO:0000313" key="4">
    <source>
        <dbReference type="EMBL" id="CAG8557389.1"/>
    </source>
</evidence>
<protein>
    <submittedName>
        <fullName evidence="4">2298_t:CDS:1</fullName>
    </submittedName>
</protein>
<keyword evidence="5" id="KW-1185">Reference proteome</keyword>
<feature type="compositionally biased region" description="Polar residues" evidence="1">
    <location>
        <begin position="186"/>
        <end position="196"/>
    </location>
</feature>
<comment type="caution">
    <text evidence="4">The sequence shown here is derived from an EMBL/GenBank/DDBJ whole genome shotgun (WGS) entry which is preliminary data.</text>
</comment>
<organism evidence="4 5">
    <name type="scientific">Funneliformis mosseae</name>
    <name type="common">Endomycorrhizal fungus</name>
    <name type="synonym">Glomus mosseae</name>
    <dbReference type="NCBI Taxonomy" id="27381"/>
    <lineage>
        <taxon>Eukaryota</taxon>
        <taxon>Fungi</taxon>
        <taxon>Fungi incertae sedis</taxon>
        <taxon>Mucoromycota</taxon>
        <taxon>Glomeromycotina</taxon>
        <taxon>Glomeromycetes</taxon>
        <taxon>Glomerales</taxon>
        <taxon>Glomeraceae</taxon>
        <taxon>Funneliformis</taxon>
    </lineage>
</organism>
<accession>A0A9N9B6R9</accession>
<reference evidence="4" key="1">
    <citation type="submission" date="2021-06" db="EMBL/GenBank/DDBJ databases">
        <authorList>
            <person name="Kallberg Y."/>
            <person name="Tangrot J."/>
            <person name="Rosling A."/>
        </authorList>
    </citation>
    <scope>NUCLEOTIDE SEQUENCE</scope>
    <source>
        <strain evidence="4">87-6 pot B 2015</strain>
    </source>
</reference>
<keyword evidence="2" id="KW-0472">Membrane</keyword>
<evidence type="ECO:0000256" key="3">
    <source>
        <dbReference type="SAM" id="SignalP"/>
    </source>
</evidence>
<dbReference type="Proteomes" id="UP000789375">
    <property type="component" value="Unassembled WGS sequence"/>
</dbReference>
<evidence type="ECO:0000256" key="1">
    <source>
        <dbReference type="SAM" id="MobiDB-lite"/>
    </source>
</evidence>
<feature type="signal peptide" evidence="3">
    <location>
        <begin position="1"/>
        <end position="23"/>
    </location>
</feature>
<evidence type="ECO:0000313" key="5">
    <source>
        <dbReference type="Proteomes" id="UP000789375"/>
    </source>
</evidence>
<proteinExistence type="predicted"/>
<dbReference type="EMBL" id="CAJVPP010001466">
    <property type="protein sequence ID" value="CAG8557389.1"/>
    <property type="molecule type" value="Genomic_DNA"/>
</dbReference>
<feature type="chain" id="PRO_5040221249" evidence="3">
    <location>
        <begin position="24"/>
        <end position="240"/>
    </location>
</feature>
<gene>
    <name evidence="4" type="ORF">FMOSSE_LOCUS6783</name>
</gene>